<dbReference type="AlphaFoldDB" id="N8WTG1"/>
<comment type="caution">
    <text evidence="3">The sequence shown here is derived from an EMBL/GenBank/DDBJ whole genome shotgun (WGS) entry which is preliminary data.</text>
</comment>
<dbReference type="Gene3D" id="1.20.1260.10">
    <property type="match status" value="1"/>
</dbReference>
<dbReference type="EMBL" id="APPE01000071">
    <property type="protein sequence ID" value="ENU98194.1"/>
    <property type="molecule type" value="Genomic_DNA"/>
</dbReference>
<feature type="chain" id="PRO_5004135223" description="DUF4142 domain-containing protein" evidence="1">
    <location>
        <begin position="30"/>
        <end position="197"/>
    </location>
</feature>
<name>N8WTG1_9GAMM</name>
<evidence type="ECO:0000313" key="4">
    <source>
        <dbReference type="Proteomes" id="UP000013070"/>
    </source>
</evidence>
<dbReference type="InterPro" id="IPR012347">
    <property type="entry name" value="Ferritin-like"/>
</dbReference>
<organism evidence="3 4">
    <name type="scientific">Acinetobacter variabilis</name>
    <dbReference type="NCBI Taxonomy" id="70346"/>
    <lineage>
        <taxon>Bacteria</taxon>
        <taxon>Pseudomonadati</taxon>
        <taxon>Pseudomonadota</taxon>
        <taxon>Gammaproteobacteria</taxon>
        <taxon>Moraxellales</taxon>
        <taxon>Moraxellaceae</taxon>
        <taxon>Acinetobacter</taxon>
    </lineage>
</organism>
<keyword evidence="4" id="KW-1185">Reference proteome</keyword>
<evidence type="ECO:0000313" key="3">
    <source>
        <dbReference type="EMBL" id="ENU98194.1"/>
    </source>
</evidence>
<protein>
    <recommendedName>
        <fullName evidence="2">DUF4142 domain-containing protein</fullName>
    </recommendedName>
</protein>
<gene>
    <name evidence="3" type="ORF">F969_02921</name>
</gene>
<dbReference type="PATRIC" id="fig|1217710.3.peg.2788"/>
<dbReference type="PANTHER" id="PTHR38593">
    <property type="entry name" value="BLR2558 PROTEIN"/>
    <property type="match status" value="1"/>
</dbReference>
<accession>N8WTG1</accession>
<reference evidence="3 4" key="1">
    <citation type="submission" date="2013-02" db="EMBL/GenBank/DDBJ databases">
        <title>The Genome Sequence of Acinetobacter sp. NIPH 899.</title>
        <authorList>
            <consortium name="The Broad Institute Genome Sequencing Platform"/>
            <consortium name="The Broad Institute Genome Sequencing Center for Infectious Disease"/>
            <person name="Cerqueira G."/>
            <person name="Feldgarden M."/>
            <person name="Courvalin P."/>
            <person name="Perichon B."/>
            <person name="Grillot-Courvalin C."/>
            <person name="Clermont D."/>
            <person name="Rocha E."/>
            <person name="Yoon E.-J."/>
            <person name="Nemec A."/>
            <person name="Walker B."/>
            <person name="Young S.K."/>
            <person name="Zeng Q."/>
            <person name="Gargeya S."/>
            <person name="Fitzgerald M."/>
            <person name="Haas B."/>
            <person name="Abouelleil A."/>
            <person name="Alvarado L."/>
            <person name="Arachchi H.M."/>
            <person name="Berlin A.M."/>
            <person name="Chapman S.B."/>
            <person name="Dewar J."/>
            <person name="Goldberg J."/>
            <person name="Griggs A."/>
            <person name="Gujja S."/>
            <person name="Hansen M."/>
            <person name="Howarth C."/>
            <person name="Imamovic A."/>
            <person name="Larimer J."/>
            <person name="McCowan C."/>
            <person name="Murphy C."/>
            <person name="Neiman D."/>
            <person name="Pearson M."/>
            <person name="Priest M."/>
            <person name="Roberts A."/>
            <person name="Saif S."/>
            <person name="Shea T."/>
            <person name="Sisk P."/>
            <person name="Sykes S."/>
            <person name="Wortman J."/>
            <person name="Nusbaum C."/>
            <person name="Birren B."/>
        </authorList>
    </citation>
    <scope>NUCLEOTIDE SEQUENCE [LARGE SCALE GENOMIC DNA]</scope>
    <source>
        <strain evidence="3 4">NIPH 899</strain>
    </source>
</reference>
<proteinExistence type="predicted"/>
<dbReference type="eggNOG" id="COG3652">
    <property type="taxonomic scope" value="Bacteria"/>
</dbReference>
<dbReference type="HOGENOM" id="CLU_1381513_0_0_6"/>
<dbReference type="PANTHER" id="PTHR38593:SF1">
    <property type="entry name" value="BLR2558 PROTEIN"/>
    <property type="match status" value="1"/>
</dbReference>
<dbReference type="Pfam" id="PF13628">
    <property type="entry name" value="DUF4142"/>
    <property type="match status" value="1"/>
</dbReference>
<evidence type="ECO:0000259" key="2">
    <source>
        <dbReference type="Pfam" id="PF13628"/>
    </source>
</evidence>
<feature type="signal peptide" evidence="1">
    <location>
        <begin position="1"/>
        <end position="29"/>
    </location>
</feature>
<sequence>MMKAIPMKKMINCVAMSGVLLFTAGQTMAMNQQSSTAAQANSKASNDSRMHLTESQVIKVVSTVNNGEIKQAKTALPKLKTDDARKYAQMMISEHTANEKKGQALADRLKLTPQASSLSTALQSDSDKIVTDLSKPSAADKDYMMSQVEVHRKALNTLDTQLIPNAKNAELKSMLTQTRTAVATHLKKAEQIVEKMK</sequence>
<evidence type="ECO:0000256" key="1">
    <source>
        <dbReference type="SAM" id="SignalP"/>
    </source>
</evidence>
<keyword evidence="1" id="KW-0732">Signal</keyword>
<dbReference type="Proteomes" id="UP000013070">
    <property type="component" value="Unassembled WGS sequence"/>
</dbReference>
<dbReference type="InterPro" id="IPR025419">
    <property type="entry name" value="DUF4142"/>
</dbReference>
<feature type="domain" description="DUF4142" evidence="2">
    <location>
        <begin position="54"/>
        <end position="192"/>
    </location>
</feature>